<dbReference type="InterPro" id="IPR021005">
    <property type="entry name" value="Znf_CGNR"/>
</dbReference>
<dbReference type="PANTHER" id="PTHR35525:SF3">
    <property type="entry name" value="BLL6575 PROTEIN"/>
    <property type="match status" value="1"/>
</dbReference>
<reference evidence="2 3" key="1">
    <citation type="submission" date="2023-05" db="EMBL/GenBank/DDBJ databases">
        <title>Streptantibioticus silvisoli sp. nov., acidotolerant actinomycetes 1 from pine litter.</title>
        <authorList>
            <person name="Swiecimska M."/>
            <person name="Golinska P."/>
            <person name="Sangal V."/>
            <person name="Wachnowicz B."/>
            <person name="Goodfellow M."/>
        </authorList>
    </citation>
    <scope>NUCLEOTIDE SEQUENCE [LARGE SCALE GENOMIC DNA]</scope>
    <source>
        <strain evidence="2 3">DSM 42109</strain>
    </source>
</reference>
<dbReference type="RefSeq" id="WP_274042882.1">
    <property type="nucleotide sequence ID" value="NZ_JANCPR020000005.1"/>
</dbReference>
<dbReference type="InterPro" id="IPR023286">
    <property type="entry name" value="ABATE_dom_sf"/>
</dbReference>
<gene>
    <name evidence="2" type="ORF">NMN56_006960</name>
</gene>
<dbReference type="Pfam" id="PF11706">
    <property type="entry name" value="zf-CGNR"/>
    <property type="match status" value="1"/>
</dbReference>
<dbReference type="SUPFAM" id="SSF160904">
    <property type="entry name" value="Jann2411-like"/>
    <property type="match status" value="1"/>
</dbReference>
<comment type="caution">
    <text evidence="2">The sequence shown here is derived from an EMBL/GenBank/DDBJ whole genome shotgun (WGS) entry which is preliminary data.</text>
</comment>
<name>A0ABT6ZRL7_9ACTN</name>
<dbReference type="Gene3D" id="1.10.3300.10">
    <property type="entry name" value="Jann2411-like domain"/>
    <property type="match status" value="1"/>
</dbReference>
<evidence type="ECO:0000259" key="1">
    <source>
        <dbReference type="Pfam" id="PF11706"/>
    </source>
</evidence>
<keyword evidence="3" id="KW-1185">Reference proteome</keyword>
<evidence type="ECO:0000313" key="3">
    <source>
        <dbReference type="Proteomes" id="UP001214441"/>
    </source>
</evidence>
<proteinExistence type="predicted"/>
<dbReference type="InterPro" id="IPR010852">
    <property type="entry name" value="ABATE"/>
</dbReference>
<evidence type="ECO:0000313" key="2">
    <source>
        <dbReference type="EMBL" id="MDJ1131700.1"/>
    </source>
</evidence>
<protein>
    <submittedName>
        <fullName evidence="2">CGNR zinc finger domain-containing protein</fullName>
    </submittedName>
</protein>
<dbReference type="EMBL" id="JANCPR020000005">
    <property type="protein sequence ID" value="MDJ1131700.1"/>
    <property type="molecule type" value="Genomic_DNA"/>
</dbReference>
<sequence>MDRVRAGQFAALTATGLLGTLRTLGPTRFRPCASPDCEGAFIDTSRAGRRRYCTPDLCGNRLNVANHRARRA</sequence>
<organism evidence="2 3">
    <name type="scientific">Streptomyces iconiensis</name>
    <dbReference type="NCBI Taxonomy" id="1384038"/>
    <lineage>
        <taxon>Bacteria</taxon>
        <taxon>Bacillati</taxon>
        <taxon>Actinomycetota</taxon>
        <taxon>Actinomycetes</taxon>
        <taxon>Kitasatosporales</taxon>
        <taxon>Streptomycetaceae</taxon>
        <taxon>Streptomyces</taxon>
    </lineage>
</organism>
<dbReference type="PANTHER" id="PTHR35525">
    <property type="entry name" value="BLL6575 PROTEIN"/>
    <property type="match status" value="1"/>
</dbReference>
<accession>A0ABT6ZRL7</accession>
<dbReference type="Proteomes" id="UP001214441">
    <property type="component" value="Unassembled WGS sequence"/>
</dbReference>
<feature type="domain" description="Zinc finger CGNR" evidence="1">
    <location>
        <begin position="28"/>
        <end position="71"/>
    </location>
</feature>